<sequence length="250" mass="28127">MEEGGAEGERQREEEEEEDFVCLDGSFFINRNYELTTYTFGSHVLELLCLQSASTDFDLTGQLVWPGSVLLNNFLCKNTDILKGCSVIELGSGVGITGILCRRFCHEVVLTDHNGEVLEARFYILKKNIELQASSVSPYTSGLMAEKLEWGNVDHVNQILQKYPSGFDIILGADIYILILVYSFILDQLHMFSYSPLLYISFQQASIPLLFSTVEKLLSIHDGQCRFILAYVSRAKTFLANILPTSMQHG</sequence>
<dbReference type="PANTHER" id="PTHR23108">
    <property type="entry name" value="METHYLTRANSFERASE-RELATED"/>
    <property type="match status" value="1"/>
</dbReference>
<protein>
    <recommendedName>
        <fullName evidence="3">Methyltransferase family protein</fullName>
    </recommendedName>
</protein>
<comment type="caution">
    <text evidence="1">The sequence shown here is derived from an EMBL/GenBank/DDBJ whole genome shotgun (WGS) entry which is preliminary data.</text>
</comment>
<reference evidence="1" key="1">
    <citation type="submission" date="2017-07" db="EMBL/GenBank/DDBJ databases">
        <title>Taro Niue Genome Assembly and Annotation.</title>
        <authorList>
            <person name="Atibalentja N."/>
            <person name="Keating K."/>
            <person name="Fields C.J."/>
        </authorList>
    </citation>
    <scope>NUCLEOTIDE SEQUENCE</scope>
    <source>
        <strain evidence="1">Niue_2</strain>
        <tissue evidence="1">Leaf</tissue>
    </source>
</reference>
<dbReference type="InterPro" id="IPR038899">
    <property type="entry name" value="METTL22"/>
</dbReference>
<keyword evidence="2" id="KW-1185">Reference proteome</keyword>
<dbReference type="GO" id="GO:0005634">
    <property type="term" value="C:nucleus"/>
    <property type="evidence" value="ECO:0007669"/>
    <property type="project" value="TreeGrafter"/>
</dbReference>
<dbReference type="InterPro" id="IPR029063">
    <property type="entry name" value="SAM-dependent_MTases_sf"/>
</dbReference>
<dbReference type="Proteomes" id="UP000652761">
    <property type="component" value="Unassembled WGS sequence"/>
</dbReference>
<dbReference type="InterPro" id="IPR019410">
    <property type="entry name" value="Methyltransf_16"/>
</dbReference>
<dbReference type="AlphaFoldDB" id="A0A843W175"/>
<accession>A0A843W175</accession>
<organism evidence="1 2">
    <name type="scientific">Colocasia esculenta</name>
    <name type="common">Wild taro</name>
    <name type="synonym">Arum esculentum</name>
    <dbReference type="NCBI Taxonomy" id="4460"/>
    <lineage>
        <taxon>Eukaryota</taxon>
        <taxon>Viridiplantae</taxon>
        <taxon>Streptophyta</taxon>
        <taxon>Embryophyta</taxon>
        <taxon>Tracheophyta</taxon>
        <taxon>Spermatophyta</taxon>
        <taxon>Magnoliopsida</taxon>
        <taxon>Liliopsida</taxon>
        <taxon>Araceae</taxon>
        <taxon>Aroideae</taxon>
        <taxon>Colocasieae</taxon>
        <taxon>Colocasia</taxon>
    </lineage>
</organism>
<evidence type="ECO:0000313" key="1">
    <source>
        <dbReference type="EMBL" id="MQL99470.1"/>
    </source>
</evidence>
<dbReference type="EMBL" id="NMUH01002355">
    <property type="protein sequence ID" value="MQL99470.1"/>
    <property type="molecule type" value="Genomic_DNA"/>
</dbReference>
<evidence type="ECO:0000313" key="2">
    <source>
        <dbReference type="Proteomes" id="UP000652761"/>
    </source>
</evidence>
<dbReference type="Gene3D" id="3.40.50.150">
    <property type="entry name" value="Vaccinia Virus protein VP39"/>
    <property type="match status" value="1"/>
</dbReference>
<dbReference type="OrthoDB" id="46564at2759"/>
<dbReference type="GO" id="GO:0008276">
    <property type="term" value="F:protein methyltransferase activity"/>
    <property type="evidence" value="ECO:0007669"/>
    <property type="project" value="InterPro"/>
</dbReference>
<dbReference type="Pfam" id="PF10294">
    <property type="entry name" value="Methyltransf_16"/>
    <property type="match status" value="1"/>
</dbReference>
<name>A0A843W175_COLES</name>
<dbReference type="SUPFAM" id="SSF53335">
    <property type="entry name" value="S-adenosyl-L-methionine-dependent methyltransferases"/>
    <property type="match status" value="1"/>
</dbReference>
<dbReference type="PANTHER" id="PTHR23108:SF3">
    <property type="entry name" value="METHYLTRANSFERASE FAMILY PROTEIN"/>
    <property type="match status" value="1"/>
</dbReference>
<proteinExistence type="predicted"/>
<gene>
    <name evidence="1" type="ORF">Taro_032185</name>
</gene>
<evidence type="ECO:0008006" key="3">
    <source>
        <dbReference type="Google" id="ProtNLM"/>
    </source>
</evidence>